<evidence type="ECO:0000256" key="1">
    <source>
        <dbReference type="ARBA" id="ARBA00022465"/>
    </source>
</evidence>
<dbReference type="NCBIfam" id="TIGR02675">
    <property type="entry name" value="tape_meas_nterm"/>
    <property type="match status" value="1"/>
</dbReference>
<feature type="coiled-coil region" evidence="2">
    <location>
        <begin position="633"/>
        <end position="667"/>
    </location>
</feature>
<accession>A0A8S5PVL4</accession>
<keyword evidence="1" id="KW-1188">Viral release from host cell</keyword>
<evidence type="ECO:0000313" key="6">
    <source>
        <dbReference type="EMBL" id="DAE10523.1"/>
    </source>
</evidence>
<reference evidence="6" key="1">
    <citation type="journal article" date="2021" name="Proc. Natl. Acad. Sci. U.S.A.">
        <title>A Catalog of Tens of Thousands of Viruses from Human Metagenomes Reveals Hidden Associations with Chronic Diseases.</title>
        <authorList>
            <person name="Tisza M.J."/>
            <person name="Buck C.B."/>
        </authorList>
    </citation>
    <scope>NUCLEOTIDE SEQUENCE</scope>
    <source>
        <strain evidence="6">CtJER10</strain>
    </source>
</reference>
<sequence>MADSNINVRISADSTEAQAAINKVANKLSTDIPKGVSEAGSKVAKEAASIRDEIKSIMTQVNKGLQFAGAVTGISLAATAVKDIAAAATQTADQLTSVRARINLINDGTQTTAEIMDKVFDAAQRSRGSYVDMADSVAKLNMLAKDAFSSNDEAIMFVEQLNKQFKVSGASIEESSAAMYQLTQAMAAGKLQGDEFRSIMENAPMLAQSIAQEMGLTVGQLKDMSSQGLITADIIKEALFNSAEETNAKFAEIPMTFAEMGQSIQNEMLLAFQPVLEQLSAIPQNGDFQAFVQGVGVAIRAMAATASASIGIISASFNGLKTIVTVISQTIRSFTSLFVTTMPRVSAAVLAVVVAFTTYRAAMALCGTQTAALTVKTVALKTAQLASAIATRAYGVAMTAVRVAIQGTILTVGALTMGTTVLKSLFLALRGSTLAAATAQRVLNLVMRANPIGILISVIMTLVTVFATAAAASNGFGNTLSSVFSTIVHTAVWGVNKIIEGLNWLIAKLNSVGEKVAKFFGGTFTAIQQVDTISADTAQDIVNTGVNMAAQITEGISAGGDTGLDVGGGGGGDYDTGGGKGKGKGGGGKGSKGKDLAKEAKQTHEKILQSYLEMLGNKEELIELEYKKELDELNKSKAANVNYNEDLANLEAVYSDKRIKAKQEEAQKLLEIEQSVRDYVKDFNFNLVSKDSTGSASPMEQLKKEYTESINEIVDKYAKMNDDFVKMDKMQQQHYIDTLKEKGVIFKDHDDGTISFEEMKNAELLAKQKEYNDKALQYHRELQEEKWAIDEAMRTQNFEALQQALDDEYVATQQSYDLKKELLTEYQDAVMNSHFNSQQLIWDAASAGIDKLQEGISGLLQGTMTITQAFQNMGKAILKTIADSLAQWIAAQVKQAVLGKMLQSQQTAASVAAAQAQLPAWSKLAQQVSMATFGASAAAGLAAWSSSTAAGIAQSTALSNVGNLGGSLKGGNFGAMFSNKSMPKLAEGGLTYGATLAQIGEGKYEEAVLPLSDTVFDRLGDGINRANGGAGTGGATININAIDAESFGGFLESRGGRALRQFLVNQDREFVATAGTW</sequence>
<dbReference type="Pfam" id="PF20155">
    <property type="entry name" value="TMP_3"/>
    <property type="match status" value="1"/>
</dbReference>
<evidence type="ECO:0000259" key="5">
    <source>
        <dbReference type="Pfam" id="PF20155"/>
    </source>
</evidence>
<feature type="transmembrane region" description="Helical" evidence="4">
    <location>
        <begin position="409"/>
        <end position="429"/>
    </location>
</feature>
<protein>
    <submittedName>
        <fullName evidence="6">Tail length tape measure protein</fullName>
    </submittedName>
</protein>
<keyword evidence="4" id="KW-0812">Transmembrane</keyword>
<feature type="transmembrane region" description="Helical" evidence="4">
    <location>
        <begin position="450"/>
        <end position="472"/>
    </location>
</feature>
<evidence type="ECO:0000256" key="4">
    <source>
        <dbReference type="SAM" id="Phobius"/>
    </source>
</evidence>
<dbReference type="EMBL" id="BK015513">
    <property type="protein sequence ID" value="DAE10523.1"/>
    <property type="molecule type" value="Genomic_DNA"/>
</dbReference>
<name>A0A8S5PVL4_9CAUD</name>
<feature type="compositionally biased region" description="Gly residues" evidence="3">
    <location>
        <begin position="575"/>
        <end position="590"/>
    </location>
</feature>
<feature type="domain" description="Tape measure protein N-terminal" evidence="5">
    <location>
        <begin position="87"/>
        <end position="271"/>
    </location>
</feature>
<dbReference type="GO" id="GO:0098003">
    <property type="term" value="P:viral tail assembly"/>
    <property type="evidence" value="ECO:0007669"/>
    <property type="project" value="UniProtKB-KW"/>
</dbReference>
<keyword evidence="2" id="KW-0175">Coiled coil</keyword>
<evidence type="ECO:0000256" key="2">
    <source>
        <dbReference type="SAM" id="Coils"/>
    </source>
</evidence>
<dbReference type="InterPro" id="IPR013491">
    <property type="entry name" value="Tape_meas_N"/>
</dbReference>
<organism evidence="6">
    <name type="scientific">Siphoviridae sp. ctJER10</name>
    <dbReference type="NCBI Taxonomy" id="2825430"/>
    <lineage>
        <taxon>Viruses</taxon>
        <taxon>Duplodnaviria</taxon>
        <taxon>Heunggongvirae</taxon>
        <taxon>Uroviricota</taxon>
        <taxon>Caudoviricetes</taxon>
    </lineage>
</organism>
<evidence type="ECO:0000256" key="3">
    <source>
        <dbReference type="SAM" id="MobiDB-lite"/>
    </source>
</evidence>
<proteinExistence type="predicted"/>
<keyword evidence="1" id="KW-1245">Viral tail assembly</keyword>
<feature type="region of interest" description="Disordered" evidence="3">
    <location>
        <begin position="575"/>
        <end position="599"/>
    </location>
</feature>
<keyword evidence="4" id="KW-0472">Membrane</keyword>
<keyword evidence="4" id="KW-1133">Transmembrane helix</keyword>